<accession>A0ABR0KNG9</accession>
<keyword evidence="8" id="KW-1185">Reference proteome</keyword>
<feature type="transmembrane region" description="Helical" evidence="5">
    <location>
        <begin position="543"/>
        <end position="561"/>
    </location>
</feature>
<feature type="transmembrane region" description="Helical" evidence="5">
    <location>
        <begin position="228"/>
        <end position="249"/>
    </location>
</feature>
<evidence type="ECO:0000259" key="6">
    <source>
        <dbReference type="PROSITE" id="PS50850"/>
    </source>
</evidence>
<dbReference type="InterPro" id="IPR011701">
    <property type="entry name" value="MFS"/>
</dbReference>
<dbReference type="PANTHER" id="PTHR23501">
    <property type="entry name" value="MAJOR FACILITATOR SUPERFAMILY"/>
    <property type="match status" value="1"/>
</dbReference>
<feature type="transmembrane region" description="Helical" evidence="5">
    <location>
        <begin position="261"/>
        <end position="281"/>
    </location>
</feature>
<evidence type="ECO:0000256" key="5">
    <source>
        <dbReference type="SAM" id="Phobius"/>
    </source>
</evidence>
<sequence length="590" mass="63021">MSIHKQIHPLPSEPSAGTVSLATDHILSSLSPNQSIPTGTPLSYSDISNVNNVEPEATTAELGKRSKLRLTFILLALFLSLFVAALDATIVSTAVPVITHELNSAIGYTWIGGSYLLAHAVGAPIWGKLSDICGRKMIMLTAVSLFFCASAICATSRSMRMLIVGRALQGAAGGGLLLLVHVVISDLFSMRQRSLFMGMTEGIWAISGGLGPPLGGVFASTVSWRWCFYVNLPICGLAFILLLLFLDVKHDKTSFRTGIKAVDWWGILSFLAFSLMVLLGLDFGGDVFAWDSAKVICLIVIGACMMAAFVYSEAKLARYPLIPLDLFKDRSNLAALGVTMFHGLAFFPGEYYLPLYLQAVRQNSPVESGVLLVPLVVATALVGILTGVVIHRTGHFRELMWVGTTLLCLAEGMFITFGADASLGKIIGLTILFGCGSGMLFEPPLIAIQSRSKQEDVATATSTFAFCRSIALSISVIIGGVVFQNSMDLQSDRLSRTGLPAHAVEALSGKEAAANVALASQLTDPLQKQAVKEAFAFALRNMWIMYTVVAGLGLLSGLFVGKAKLSSDHVETVTGIRAEKVKSGESIEMA</sequence>
<feature type="transmembrane region" description="Helical" evidence="5">
    <location>
        <begin position="202"/>
        <end position="222"/>
    </location>
</feature>
<feature type="transmembrane region" description="Helical" evidence="5">
    <location>
        <begin position="293"/>
        <end position="311"/>
    </location>
</feature>
<evidence type="ECO:0000256" key="2">
    <source>
        <dbReference type="ARBA" id="ARBA00022692"/>
    </source>
</evidence>
<dbReference type="EMBL" id="JAVRRG010000004">
    <property type="protein sequence ID" value="KAK5101596.1"/>
    <property type="molecule type" value="Genomic_DNA"/>
</dbReference>
<feature type="transmembrane region" description="Helical" evidence="5">
    <location>
        <begin position="138"/>
        <end position="159"/>
    </location>
</feature>
<protein>
    <recommendedName>
        <fullName evidence="6">Major facilitator superfamily (MFS) profile domain-containing protein</fullName>
    </recommendedName>
</protein>
<name>A0ABR0KNG9_9EURO</name>
<reference evidence="7 8" key="1">
    <citation type="submission" date="2023-08" db="EMBL/GenBank/DDBJ databases">
        <title>Black Yeasts Isolated from many extreme environments.</title>
        <authorList>
            <person name="Coleine C."/>
            <person name="Stajich J.E."/>
            <person name="Selbmann L."/>
        </authorList>
    </citation>
    <scope>NUCLEOTIDE SEQUENCE [LARGE SCALE GENOMIC DNA]</scope>
    <source>
        <strain evidence="7 8">CCFEE 5885</strain>
    </source>
</reference>
<keyword evidence="2 5" id="KW-0812">Transmembrane</keyword>
<dbReference type="SUPFAM" id="SSF103473">
    <property type="entry name" value="MFS general substrate transporter"/>
    <property type="match status" value="1"/>
</dbReference>
<feature type="transmembrane region" description="Helical" evidence="5">
    <location>
        <begin position="171"/>
        <end position="190"/>
    </location>
</feature>
<feature type="transmembrane region" description="Helical" evidence="5">
    <location>
        <begin position="369"/>
        <end position="390"/>
    </location>
</feature>
<dbReference type="InterPro" id="IPR020846">
    <property type="entry name" value="MFS_dom"/>
</dbReference>
<evidence type="ECO:0000256" key="3">
    <source>
        <dbReference type="ARBA" id="ARBA00022989"/>
    </source>
</evidence>
<organism evidence="7 8">
    <name type="scientific">Lithohypha guttulata</name>
    <dbReference type="NCBI Taxonomy" id="1690604"/>
    <lineage>
        <taxon>Eukaryota</taxon>
        <taxon>Fungi</taxon>
        <taxon>Dikarya</taxon>
        <taxon>Ascomycota</taxon>
        <taxon>Pezizomycotina</taxon>
        <taxon>Eurotiomycetes</taxon>
        <taxon>Chaetothyriomycetidae</taxon>
        <taxon>Chaetothyriales</taxon>
        <taxon>Trichomeriaceae</taxon>
        <taxon>Lithohypha</taxon>
    </lineage>
</organism>
<dbReference type="Gene3D" id="1.20.1720.10">
    <property type="entry name" value="Multidrug resistance protein D"/>
    <property type="match status" value="1"/>
</dbReference>
<evidence type="ECO:0000256" key="4">
    <source>
        <dbReference type="ARBA" id="ARBA00023136"/>
    </source>
</evidence>
<keyword evidence="4 5" id="KW-0472">Membrane</keyword>
<gene>
    <name evidence="7" type="ORF">LTR24_000652</name>
</gene>
<dbReference type="PRINTS" id="PR01036">
    <property type="entry name" value="TCRTETB"/>
</dbReference>
<dbReference type="Pfam" id="PF07690">
    <property type="entry name" value="MFS_1"/>
    <property type="match status" value="1"/>
</dbReference>
<feature type="transmembrane region" description="Helical" evidence="5">
    <location>
        <begin position="462"/>
        <end position="483"/>
    </location>
</feature>
<feature type="transmembrane region" description="Helical" evidence="5">
    <location>
        <begin position="423"/>
        <end position="441"/>
    </location>
</feature>
<dbReference type="PROSITE" id="PS50850">
    <property type="entry name" value="MFS"/>
    <property type="match status" value="1"/>
</dbReference>
<proteinExistence type="predicted"/>
<feature type="transmembrane region" description="Helical" evidence="5">
    <location>
        <begin position="332"/>
        <end position="349"/>
    </location>
</feature>
<evidence type="ECO:0000256" key="1">
    <source>
        <dbReference type="ARBA" id="ARBA00004141"/>
    </source>
</evidence>
<evidence type="ECO:0000313" key="8">
    <source>
        <dbReference type="Proteomes" id="UP001345013"/>
    </source>
</evidence>
<keyword evidence="3 5" id="KW-1133">Transmembrane helix</keyword>
<dbReference type="Proteomes" id="UP001345013">
    <property type="component" value="Unassembled WGS sequence"/>
</dbReference>
<feature type="transmembrane region" description="Helical" evidence="5">
    <location>
        <begin position="105"/>
        <end position="126"/>
    </location>
</feature>
<comment type="caution">
    <text evidence="7">The sequence shown here is derived from an EMBL/GenBank/DDBJ whole genome shotgun (WGS) entry which is preliminary data.</text>
</comment>
<evidence type="ECO:0000313" key="7">
    <source>
        <dbReference type="EMBL" id="KAK5101596.1"/>
    </source>
</evidence>
<dbReference type="Gene3D" id="1.20.1250.20">
    <property type="entry name" value="MFS general substrate transporter like domains"/>
    <property type="match status" value="1"/>
</dbReference>
<dbReference type="PANTHER" id="PTHR23501:SF158">
    <property type="entry name" value="TRANSPORTER, PUTATIVE (AFU_ORTHOLOGUE AFUA_5G14490)-RELATED"/>
    <property type="match status" value="1"/>
</dbReference>
<feature type="transmembrane region" description="Helical" evidence="5">
    <location>
        <begin position="72"/>
        <end position="99"/>
    </location>
</feature>
<dbReference type="InterPro" id="IPR036259">
    <property type="entry name" value="MFS_trans_sf"/>
</dbReference>
<feature type="transmembrane region" description="Helical" evidence="5">
    <location>
        <begin position="399"/>
        <end position="417"/>
    </location>
</feature>
<comment type="subcellular location">
    <subcellularLocation>
        <location evidence="1">Membrane</location>
        <topology evidence="1">Multi-pass membrane protein</topology>
    </subcellularLocation>
</comment>
<feature type="domain" description="Major facilitator superfamily (MFS) profile" evidence="6">
    <location>
        <begin position="73"/>
        <end position="565"/>
    </location>
</feature>